<dbReference type="HOGENOM" id="CLU_3250479_0_0_9"/>
<proteinExistence type="predicted"/>
<keyword evidence="1" id="KW-0812">Transmembrane</keyword>
<sequence length="42" mass="4541">MNSGESEYESQVRITGTGPLILGLLTINNVIFKEGIALFFAP</sequence>
<evidence type="ECO:0000256" key="1">
    <source>
        <dbReference type="SAM" id="Phobius"/>
    </source>
</evidence>
<keyword evidence="1" id="KW-0472">Membrane</keyword>
<reference evidence="2 3" key="1">
    <citation type="journal article" date="2012" name="BMC Microbiol.">
        <title>Genome sequence of Desulfitobacterium hafniense DCB-2, a Gram-positive anaerobe capable of dehalogenation and metal reduction.</title>
        <authorList>
            <person name="Kim S.H."/>
            <person name="Harzman C."/>
            <person name="Davis J.K."/>
            <person name="Hutcheson R."/>
            <person name="Broderick J.B."/>
            <person name="Marsh T.L."/>
            <person name="Tiedje J.M."/>
        </authorList>
    </citation>
    <scope>NUCLEOTIDE SEQUENCE [LARGE SCALE GENOMIC DNA]</scope>
    <source>
        <strain evidence="3">DSM 10664 / DCB-2</strain>
    </source>
</reference>
<accession>B8FWL6</accession>
<keyword evidence="1" id="KW-1133">Transmembrane helix</keyword>
<dbReference type="EMBL" id="CP001336">
    <property type="protein sequence ID" value="ACL22514.1"/>
    <property type="molecule type" value="Genomic_DNA"/>
</dbReference>
<evidence type="ECO:0000313" key="3">
    <source>
        <dbReference type="Proteomes" id="UP000007726"/>
    </source>
</evidence>
<gene>
    <name evidence="2" type="ordered locus">Dhaf_4513</name>
</gene>
<evidence type="ECO:0000313" key="2">
    <source>
        <dbReference type="EMBL" id="ACL22514.1"/>
    </source>
</evidence>
<name>B8FWL6_DESHD</name>
<organism evidence="2 3">
    <name type="scientific">Desulfitobacterium hafniense (strain DSM 10664 / DCB-2)</name>
    <dbReference type="NCBI Taxonomy" id="272564"/>
    <lineage>
        <taxon>Bacteria</taxon>
        <taxon>Bacillati</taxon>
        <taxon>Bacillota</taxon>
        <taxon>Clostridia</taxon>
        <taxon>Eubacteriales</taxon>
        <taxon>Desulfitobacteriaceae</taxon>
        <taxon>Desulfitobacterium</taxon>
    </lineage>
</organism>
<dbReference type="KEGG" id="dhd:Dhaf_4513"/>
<dbReference type="Proteomes" id="UP000007726">
    <property type="component" value="Chromosome"/>
</dbReference>
<dbReference type="AlphaFoldDB" id="B8FWL6"/>
<feature type="transmembrane region" description="Helical" evidence="1">
    <location>
        <begin position="20"/>
        <end position="41"/>
    </location>
</feature>
<protein>
    <submittedName>
        <fullName evidence="2">Uncharacterized protein</fullName>
    </submittedName>
</protein>